<keyword evidence="1" id="KW-1133">Transmembrane helix</keyword>
<accession>A0A9D4DN52</accession>
<proteinExistence type="predicted"/>
<keyword evidence="1" id="KW-0812">Transmembrane</keyword>
<evidence type="ECO:0000313" key="4">
    <source>
        <dbReference type="EMBL" id="KAH3752354.1"/>
    </source>
</evidence>
<feature type="signal peptide" evidence="2">
    <location>
        <begin position="1"/>
        <end position="18"/>
    </location>
</feature>
<name>A0A9D4DN52_DREPO</name>
<comment type="caution">
    <text evidence="4">The sequence shown here is derived from an EMBL/GenBank/DDBJ whole genome shotgun (WGS) entry which is preliminary data.</text>
</comment>
<dbReference type="EMBL" id="JAIWYP010000010">
    <property type="protein sequence ID" value="KAH3752340.1"/>
    <property type="molecule type" value="Genomic_DNA"/>
</dbReference>
<evidence type="ECO:0000256" key="1">
    <source>
        <dbReference type="SAM" id="Phobius"/>
    </source>
</evidence>
<feature type="chain" id="PRO_5040045429" evidence="2">
    <location>
        <begin position="19"/>
        <end position="81"/>
    </location>
</feature>
<keyword evidence="1" id="KW-0472">Membrane</keyword>
<evidence type="ECO:0000256" key="2">
    <source>
        <dbReference type="SAM" id="SignalP"/>
    </source>
</evidence>
<keyword evidence="5" id="KW-1185">Reference proteome</keyword>
<protein>
    <submittedName>
        <fullName evidence="4">Uncharacterized protein</fullName>
    </submittedName>
</protein>
<keyword evidence="2" id="KW-0732">Signal</keyword>
<organism evidence="4 5">
    <name type="scientific">Dreissena polymorpha</name>
    <name type="common">Zebra mussel</name>
    <name type="synonym">Mytilus polymorpha</name>
    <dbReference type="NCBI Taxonomy" id="45954"/>
    <lineage>
        <taxon>Eukaryota</taxon>
        <taxon>Metazoa</taxon>
        <taxon>Spiralia</taxon>
        <taxon>Lophotrochozoa</taxon>
        <taxon>Mollusca</taxon>
        <taxon>Bivalvia</taxon>
        <taxon>Autobranchia</taxon>
        <taxon>Heteroconchia</taxon>
        <taxon>Euheterodonta</taxon>
        <taxon>Imparidentia</taxon>
        <taxon>Neoheterodontei</taxon>
        <taxon>Myida</taxon>
        <taxon>Dreissenoidea</taxon>
        <taxon>Dreissenidae</taxon>
        <taxon>Dreissena</taxon>
    </lineage>
</organism>
<reference evidence="4" key="1">
    <citation type="journal article" date="2019" name="bioRxiv">
        <title>The Genome of the Zebra Mussel, Dreissena polymorpha: A Resource for Invasive Species Research.</title>
        <authorList>
            <person name="McCartney M.A."/>
            <person name="Auch B."/>
            <person name="Kono T."/>
            <person name="Mallez S."/>
            <person name="Zhang Y."/>
            <person name="Obille A."/>
            <person name="Becker A."/>
            <person name="Abrahante J.E."/>
            <person name="Garbe J."/>
            <person name="Badalamenti J.P."/>
            <person name="Herman A."/>
            <person name="Mangelson H."/>
            <person name="Liachko I."/>
            <person name="Sullivan S."/>
            <person name="Sone E.D."/>
            <person name="Koren S."/>
            <person name="Silverstein K.A.T."/>
            <person name="Beckman K.B."/>
            <person name="Gohl D.M."/>
        </authorList>
    </citation>
    <scope>NUCLEOTIDE SEQUENCE</scope>
    <source>
        <strain evidence="4">Duluth1</strain>
        <tissue evidence="4">Whole animal</tissue>
    </source>
</reference>
<reference evidence="4" key="2">
    <citation type="submission" date="2020-11" db="EMBL/GenBank/DDBJ databases">
        <authorList>
            <person name="McCartney M.A."/>
            <person name="Auch B."/>
            <person name="Kono T."/>
            <person name="Mallez S."/>
            <person name="Becker A."/>
            <person name="Gohl D.M."/>
            <person name="Silverstein K.A.T."/>
            <person name="Koren S."/>
            <person name="Bechman K.B."/>
            <person name="Herman A."/>
            <person name="Abrahante J.E."/>
            <person name="Garbe J."/>
        </authorList>
    </citation>
    <scope>NUCLEOTIDE SEQUENCE</scope>
    <source>
        <strain evidence="4">Duluth1</strain>
        <tissue evidence="4">Whole animal</tissue>
    </source>
</reference>
<feature type="transmembrane region" description="Helical" evidence="1">
    <location>
        <begin position="42"/>
        <end position="62"/>
    </location>
</feature>
<sequence>MYRVYVCFLVLAITGLWAMPFGDFGDYPFHMGLGMGMGMPGMGIPGMGMPGYAMGMGAYNPLMGSSFGGMNPWMMNAMWSK</sequence>
<gene>
    <name evidence="3" type="ORF">DPMN_186956</name>
    <name evidence="4" type="ORF">DPMN_186970</name>
</gene>
<dbReference type="EMBL" id="JAIWYP010000010">
    <property type="protein sequence ID" value="KAH3752354.1"/>
    <property type="molecule type" value="Genomic_DNA"/>
</dbReference>
<evidence type="ECO:0000313" key="5">
    <source>
        <dbReference type="Proteomes" id="UP000828390"/>
    </source>
</evidence>
<dbReference type="Proteomes" id="UP000828390">
    <property type="component" value="Unassembled WGS sequence"/>
</dbReference>
<dbReference type="AlphaFoldDB" id="A0A9D4DN52"/>
<evidence type="ECO:0000313" key="3">
    <source>
        <dbReference type="EMBL" id="KAH3752340.1"/>
    </source>
</evidence>